<dbReference type="AlphaFoldDB" id="A0A834UDZ9"/>
<feature type="compositionally biased region" description="Basic and acidic residues" evidence="1">
    <location>
        <begin position="1"/>
        <end position="12"/>
    </location>
</feature>
<sequence>MRWNEKTKESRFRGLGPNDTRNEQEDEDELLRGRETWLSICLLRPGKDSWFVVTDPRIASRNYPLIALRDTPYSFSHQCFISTRNDLTESHGDDTLSGFAHKAVTARRIMPTVSGVFSDFGKKPKVSFENSLEVGTEDKEDGFGSEAARRLQRASSSPVRAFLSAEVLATDEDQLRSP</sequence>
<organism evidence="2 3">
    <name type="scientific">Vespula pensylvanica</name>
    <name type="common">Western yellow jacket</name>
    <name type="synonym">Wasp</name>
    <dbReference type="NCBI Taxonomy" id="30213"/>
    <lineage>
        <taxon>Eukaryota</taxon>
        <taxon>Metazoa</taxon>
        <taxon>Ecdysozoa</taxon>
        <taxon>Arthropoda</taxon>
        <taxon>Hexapoda</taxon>
        <taxon>Insecta</taxon>
        <taxon>Pterygota</taxon>
        <taxon>Neoptera</taxon>
        <taxon>Endopterygota</taxon>
        <taxon>Hymenoptera</taxon>
        <taxon>Apocrita</taxon>
        <taxon>Aculeata</taxon>
        <taxon>Vespoidea</taxon>
        <taxon>Vespidae</taxon>
        <taxon>Vespinae</taxon>
        <taxon>Vespula</taxon>
    </lineage>
</organism>
<feature type="region of interest" description="Disordered" evidence="1">
    <location>
        <begin position="131"/>
        <end position="158"/>
    </location>
</feature>
<dbReference type="EMBL" id="JACSDY010000002">
    <property type="protein sequence ID" value="KAF7434228.1"/>
    <property type="molecule type" value="Genomic_DNA"/>
</dbReference>
<evidence type="ECO:0000313" key="3">
    <source>
        <dbReference type="Proteomes" id="UP000600918"/>
    </source>
</evidence>
<name>A0A834UDZ9_VESPE</name>
<accession>A0A834UDZ9</accession>
<comment type="caution">
    <text evidence="2">The sequence shown here is derived from an EMBL/GenBank/DDBJ whole genome shotgun (WGS) entry which is preliminary data.</text>
</comment>
<evidence type="ECO:0000256" key="1">
    <source>
        <dbReference type="SAM" id="MobiDB-lite"/>
    </source>
</evidence>
<proteinExistence type="predicted"/>
<feature type="region of interest" description="Disordered" evidence="1">
    <location>
        <begin position="1"/>
        <end position="28"/>
    </location>
</feature>
<dbReference type="Proteomes" id="UP000600918">
    <property type="component" value="Unassembled WGS sequence"/>
</dbReference>
<keyword evidence="3" id="KW-1185">Reference proteome</keyword>
<protein>
    <submittedName>
        <fullName evidence="2">Uncharacterized protein</fullName>
    </submittedName>
</protein>
<gene>
    <name evidence="2" type="ORF">H0235_002419</name>
</gene>
<evidence type="ECO:0000313" key="2">
    <source>
        <dbReference type="EMBL" id="KAF7434228.1"/>
    </source>
</evidence>
<reference evidence="2" key="1">
    <citation type="journal article" date="2020" name="G3 (Bethesda)">
        <title>High-Quality Assemblies for Three Invasive Social Wasps from the &lt;i&gt;Vespula&lt;/i&gt; Genus.</title>
        <authorList>
            <person name="Harrop T.W.R."/>
            <person name="Guhlin J."/>
            <person name="McLaughlin G.M."/>
            <person name="Permina E."/>
            <person name="Stockwell P."/>
            <person name="Gilligan J."/>
            <person name="Le Lec M.F."/>
            <person name="Gruber M.A.M."/>
            <person name="Quinn O."/>
            <person name="Lovegrove M."/>
            <person name="Duncan E.J."/>
            <person name="Remnant E.J."/>
            <person name="Van Eeckhoven J."/>
            <person name="Graham B."/>
            <person name="Knapp R.A."/>
            <person name="Langford K.W."/>
            <person name="Kronenberg Z."/>
            <person name="Press M.O."/>
            <person name="Eacker S.M."/>
            <person name="Wilson-Rankin E.E."/>
            <person name="Purcell J."/>
            <person name="Lester P.J."/>
            <person name="Dearden P.K."/>
        </authorList>
    </citation>
    <scope>NUCLEOTIDE SEQUENCE</scope>
    <source>
        <strain evidence="2">Volc-1</strain>
    </source>
</reference>